<dbReference type="SUPFAM" id="SSF81837">
    <property type="entry name" value="BEACH domain"/>
    <property type="match status" value="1"/>
</dbReference>
<organism evidence="3 4">
    <name type="scientific">Dissostichus mawsoni</name>
    <name type="common">Antarctic cod</name>
    <dbReference type="NCBI Taxonomy" id="36200"/>
    <lineage>
        <taxon>Eukaryota</taxon>
        <taxon>Metazoa</taxon>
        <taxon>Chordata</taxon>
        <taxon>Craniata</taxon>
        <taxon>Vertebrata</taxon>
        <taxon>Euteleostomi</taxon>
        <taxon>Actinopterygii</taxon>
        <taxon>Neopterygii</taxon>
        <taxon>Teleostei</taxon>
        <taxon>Neoteleostei</taxon>
        <taxon>Acanthomorphata</taxon>
        <taxon>Eupercaria</taxon>
        <taxon>Perciformes</taxon>
        <taxon>Notothenioidei</taxon>
        <taxon>Nototheniidae</taxon>
        <taxon>Dissostichus</taxon>
    </lineage>
</organism>
<dbReference type="GO" id="GO:0019901">
    <property type="term" value="F:protein kinase binding"/>
    <property type="evidence" value="ECO:0007669"/>
    <property type="project" value="TreeGrafter"/>
</dbReference>
<feature type="domain" description="BEACH" evidence="2">
    <location>
        <begin position="1"/>
        <end position="121"/>
    </location>
</feature>
<dbReference type="GO" id="GO:0016020">
    <property type="term" value="C:membrane"/>
    <property type="evidence" value="ECO:0007669"/>
    <property type="project" value="TreeGrafter"/>
</dbReference>
<dbReference type="PANTHER" id="PTHR13743:SF64">
    <property type="entry name" value="LIPOPOLYSACCHARIDE-RESPONSIVE AND BEIGE-LIKE ANCHOR PROTEIN"/>
    <property type="match status" value="1"/>
</dbReference>
<protein>
    <recommendedName>
        <fullName evidence="2">BEACH domain-containing protein</fullName>
    </recommendedName>
</protein>
<gene>
    <name evidence="3" type="ORF">F7725_005842</name>
</gene>
<keyword evidence="4" id="KW-1185">Reference proteome</keyword>
<evidence type="ECO:0000313" key="4">
    <source>
        <dbReference type="Proteomes" id="UP000518266"/>
    </source>
</evidence>
<dbReference type="AlphaFoldDB" id="A0A7J5YVG3"/>
<dbReference type="EMBL" id="JAAKFY010000009">
    <property type="protein sequence ID" value="KAF3852487.1"/>
    <property type="molecule type" value="Genomic_DNA"/>
</dbReference>
<dbReference type="GO" id="GO:0005829">
    <property type="term" value="C:cytosol"/>
    <property type="evidence" value="ECO:0007669"/>
    <property type="project" value="TreeGrafter"/>
</dbReference>
<sequence>MKLKHEPFTTFFLNFQGGKFDHADRTFSSVARAWRNCQRDTSDVKELIPEFYYLPEMFVNANSYNLGVMEEGVMVSDVELPPWAKSPEEFVRNNRLFFLLPEPPAPPTCPSSHIAVSAKVV</sequence>
<evidence type="ECO:0000259" key="2">
    <source>
        <dbReference type="PROSITE" id="PS50197"/>
    </source>
</evidence>
<dbReference type="Gene3D" id="1.10.1540.10">
    <property type="entry name" value="BEACH domain"/>
    <property type="match status" value="1"/>
</dbReference>
<evidence type="ECO:0000256" key="1">
    <source>
        <dbReference type="ARBA" id="ARBA00022574"/>
    </source>
</evidence>
<dbReference type="PANTHER" id="PTHR13743">
    <property type="entry name" value="BEIGE/BEACH-RELATED"/>
    <property type="match status" value="1"/>
</dbReference>
<dbReference type="PROSITE" id="PS50197">
    <property type="entry name" value="BEACH"/>
    <property type="match status" value="1"/>
</dbReference>
<comment type="caution">
    <text evidence="3">The sequence shown here is derived from an EMBL/GenBank/DDBJ whole genome shotgun (WGS) entry which is preliminary data.</text>
</comment>
<dbReference type="Pfam" id="PF02138">
    <property type="entry name" value="Beach"/>
    <property type="match status" value="1"/>
</dbReference>
<dbReference type="InterPro" id="IPR050865">
    <property type="entry name" value="BEACH_Domain"/>
</dbReference>
<accession>A0A7J5YVG3</accession>
<name>A0A7J5YVG3_DISMA</name>
<dbReference type="GO" id="GO:0008104">
    <property type="term" value="P:intracellular protein localization"/>
    <property type="evidence" value="ECO:0007669"/>
    <property type="project" value="TreeGrafter"/>
</dbReference>
<dbReference type="InterPro" id="IPR000409">
    <property type="entry name" value="BEACH_dom"/>
</dbReference>
<dbReference type="OrthoDB" id="8902450at2759"/>
<keyword evidence="1" id="KW-0853">WD repeat</keyword>
<dbReference type="Proteomes" id="UP000518266">
    <property type="component" value="Unassembled WGS sequence"/>
</dbReference>
<dbReference type="SMART" id="SM01026">
    <property type="entry name" value="Beach"/>
    <property type="match status" value="1"/>
</dbReference>
<reference evidence="3 4" key="1">
    <citation type="submission" date="2020-03" db="EMBL/GenBank/DDBJ databases">
        <title>Dissostichus mawsoni Genome sequencing and assembly.</title>
        <authorList>
            <person name="Park H."/>
        </authorList>
    </citation>
    <scope>NUCLEOTIDE SEQUENCE [LARGE SCALE GENOMIC DNA]</scope>
    <source>
        <strain evidence="3">DM0001</strain>
        <tissue evidence="3">Muscle</tissue>
    </source>
</reference>
<evidence type="ECO:0000313" key="3">
    <source>
        <dbReference type="EMBL" id="KAF3852487.1"/>
    </source>
</evidence>
<dbReference type="InterPro" id="IPR036372">
    <property type="entry name" value="BEACH_dom_sf"/>
</dbReference>
<proteinExistence type="predicted"/>